<dbReference type="GO" id="GO:0004518">
    <property type="term" value="F:nuclease activity"/>
    <property type="evidence" value="ECO:0007669"/>
    <property type="project" value="InterPro"/>
</dbReference>
<gene>
    <name evidence="2" type="ORF">SYN_02150</name>
</gene>
<dbReference type="EMBL" id="CP000252">
    <property type="protein sequence ID" value="ABC77301.1"/>
    <property type="molecule type" value="Genomic_DNA"/>
</dbReference>
<dbReference type="SUPFAM" id="SSF103256">
    <property type="entry name" value="Hypothetical protein TM0160"/>
    <property type="match status" value="1"/>
</dbReference>
<proteinExistence type="predicted"/>
<dbReference type="OrthoDB" id="9788698at2"/>
<dbReference type="HOGENOM" id="CLU_096111_2_2_7"/>
<dbReference type="PROSITE" id="PS51658">
    <property type="entry name" value="BFN"/>
    <property type="match status" value="1"/>
</dbReference>
<dbReference type="AlphaFoldDB" id="Q2LT93"/>
<dbReference type="RefSeq" id="WP_011417323.1">
    <property type="nucleotide sequence ID" value="NC_007759.1"/>
</dbReference>
<reference evidence="2 3" key="1">
    <citation type="journal article" date="2007" name="Proc. Natl. Acad. Sci. U.S.A.">
        <title>The genome of Syntrophus aciditrophicus: life at the thermodynamic limit of microbial growth.</title>
        <authorList>
            <person name="McInerney M.J."/>
            <person name="Rohlin L."/>
            <person name="Mouttaki H."/>
            <person name="Kim U."/>
            <person name="Krupp R.S."/>
            <person name="Rios-Hernandez L."/>
            <person name="Sieber J."/>
            <person name="Struchtemeyer C.G."/>
            <person name="Bhattacharyya A."/>
            <person name="Campbell J.W."/>
            <person name="Gunsalus R.P."/>
        </authorList>
    </citation>
    <scope>NUCLEOTIDE SEQUENCE [LARGE SCALE GENOMIC DNA]</scope>
    <source>
        <strain evidence="2 3">SB</strain>
    </source>
</reference>
<keyword evidence="3" id="KW-1185">Reference proteome</keyword>
<dbReference type="PANTHER" id="PTHR15160:SF1">
    <property type="entry name" value="VON HIPPEL-LINDAU DISEASE TUMOR SUPPRESSOR"/>
    <property type="match status" value="1"/>
</dbReference>
<dbReference type="InterPro" id="IPR036104">
    <property type="entry name" value="BFN_sf"/>
</dbReference>
<evidence type="ECO:0000313" key="2">
    <source>
        <dbReference type="EMBL" id="ABC77301.1"/>
    </source>
</evidence>
<organism evidence="2 3">
    <name type="scientific">Syntrophus aciditrophicus (strain SB)</name>
    <dbReference type="NCBI Taxonomy" id="56780"/>
    <lineage>
        <taxon>Bacteria</taxon>
        <taxon>Pseudomonadati</taxon>
        <taxon>Thermodesulfobacteriota</taxon>
        <taxon>Syntrophia</taxon>
        <taxon>Syntrophales</taxon>
        <taxon>Syntrophaceae</taxon>
        <taxon>Syntrophus</taxon>
    </lineage>
</organism>
<dbReference type="KEGG" id="sat:SYN_02150"/>
<accession>Q2LT93</accession>
<dbReference type="InParanoid" id="Q2LT93"/>
<dbReference type="Proteomes" id="UP000001933">
    <property type="component" value="Chromosome"/>
</dbReference>
<name>Q2LT93_SYNAS</name>
<dbReference type="Pfam" id="PF02577">
    <property type="entry name" value="BFN_dom"/>
    <property type="match status" value="1"/>
</dbReference>
<dbReference type="STRING" id="56780.SYN_02150"/>
<protein>
    <submittedName>
        <fullName evidence="2">Hypothetical cytosolic protein</fullName>
    </submittedName>
</protein>
<evidence type="ECO:0000259" key="1">
    <source>
        <dbReference type="PROSITE" id="PS51658"/>
    </source>
</evidence>
<sequence length="166" mass="18843">MQIEMKVSGLTIDPITNTPIVILKDFQEKKVIPIWIGIFEASAIATELEKIKFSRPMTHDLLCDLLNVLEAMVSRIEINDVRNNTFYAHIVLVKDGHNYIVDSRPSDAIALALRANAPIFVHDKVIEKARNIDFGPNAGDVDDLKQEKMKEFLENLSNDDFGKYKM</sequence>
<dbReference type="eggNOG" id="COG1259">
    <property type="taxonomic scope" value="Bacteria"/>
</dbReference>
<dbReference type="PANTHER" id="PTHR15160">
    <property type="entry name" value="VON HIPPEL-LINDAU PROTEIN"/>
    <property type="match status" value="1"/>
</dbReference>
<feature type="domain" description="BFN" evidence="1">
    <location>
        <begin position="2"/>
        <end position="133"/>
    </location>
</feature>
<dbReference type="Gene3D" id="3.10.690.10">
    <property type="entry name" value="Bifunctional nuclease domain"/>
    <property type="match status" value="1"/>
</dbReference>
<dbReference type="InterPro" id="IPR003729">
    <property type="entry name" value="Bi_nuclease_dom"/>
</dbReference>
<evidence type="ECO:0000313" key="3">
    <source>
        <dbReference type="Proteomes" id="UP000001933"/>
    </source>
</evidence>